<evidence type="ECO:0000313" key="2">
    <source>
        <dbReference type="Proteomes" id="UP000297245"/>
    </source>
</evidence>
<keyword evidence="2" id="KW-1185">Reference proteome</keyword>
<protein>
    <recommendedName>
        <fullName evidence="3">F-box domain-containing protein</fullName>
    </recommendedName>
</protein>
<evidence type="ECO:0008006" key="3">
    <source>
        <dbReference type="Google" id="ProtNLM"/>
    </source>
</evidence>
<proteinExistence type="predicted"/>
<name>A0A4S8MHB7_DENBC</name>
<organism evidence="1 2">
    <name type="scientific">Dendrothele bispora (strain CBS 962.96)</name>
    <dbReference type="NCBI Taxonomy" id="1314807"/>
    <lineage>
        <taxon>Eukaryota</taxon>
        <taxon>Fungi</taxon>
        <taxon>Dikarya</taxon>
        <taxon>Basidiomycota</taxon>
        <taxon>Agaricomycotina</taxon>
        <taxon>Agaricomycetes</taxon>
        <taxon>Agaricomycetidae</taxon>
        <taxon>Agaricales</taxon>
        <taxon>Agaricales incertae sedis</taxon>
        <taxon>Dendrothele</taxon>
    </lineage>
</organism>
<accession>A0A4S8MHB7</accession>
<dbReference type="AlphaFoldDB" id="A0A4S8MHB7"/>
<evidence type="ECO:0000313" key="1">
    <source>
        <dbReference type="EMBL" id="THV02070.1"/>
    </source>
</evidence>
<dbReference type="EMBL" id="ML179081">
    <property type="protein sequence ID" value="THV02070.1"/>
    <property type="molecule type" value="Genomic_DNA"/>
</dbReference>
<sequence>MIFLFTCEVNRFHINNFGSTGDLLASTLGAVCQSWRELSLATPVLWAGLYVADGSTEQQIIVAKEKQMNRLLKTLRLYFERSQAVPLYVTMGDIDNFKDQNQIIQQLNNVIGRCFQLHYIFGTRLPLREVETVADNLLKLADGSGLPRRNPKASFSDFD</sequence>
<reference evidence="1 2" key="1">
    <citation type="journal article" date="2019" name="Nat. Ecol. Evol.">
        <title>Megaphylogeny resolves global patterns of mushroom evolution.</title>
        <authorList>
            <person name="Varga T."/>
            <person name="Krizsan K."/>
            <person name="Foldi C."/>
            <person name="Dima B."/>
            <person name="Sanchez-Garcia M."/>
            <person name="Sanchez-Ramirez S."/>
            <person name="Szollosi G.J."/>
            <person name="Szarkandi J.G."/>
            <person name="Papp V."/>
            <person name="Albert L."/>
            <person name="Andreopoulos W."/>
            <person name="Angelini C."/>
            <person name="Antonin V."/>
            <person name="Barry K.W."/>
            <person name="Bougher N.L."/>
            <person name="Buchanan P."/>
            <person name="Buyck B."/>
            <person name="Bense V."/>
            <person name="Catcheside P."/>
            <person name="Chovatia M."/>
            <person name="Cooper J."/>
            <person name="Damon W."/>
            <person name="Desjardin D."/>
            <person name="Finy P."/>
            <person name="Geml J."/>
            <person name="Haridas S."/>
            <person name="Hughes K."/>
            <person name="Justo A."/>
            <person name="Karasinski D."/>
            <person name="Kautmanova I."/>
            <person name="Kiss B."/>
            <person name="Kocsube S."/>
            <person name="Kotiranta H."/>
            <person name="LaButti K.M."/>
            <person name="Lechner B.E."/>
            <person name="Liimatainen K."/>
            <person name="Lipzen A."/>
            <person name="Lukacs Z."/>
            <person name="Mihaltcheva S."/>
            <person name="Morgado L.N."/>
            <person name="Niskanen T."/>
            <person name="Noordeloos M.E."/>
            <person name="Ohm R.A."/>
            <person name="Ortiz-Santana B."/>
            <person name="Ovrebo C."/>
            <person name="Racz N."/>
            <person name="Riley R."/>
            <person name="Savchenko A."/>
            <person name="Shiryaev A."/>
            <person name="Soop K."/>
            <person name="Spirin V."/>
            <person name="Szebenyi C."/>
            <person name="Tomsovsky M."/>
            <person name="Tulloss R.E."/>
            <person name="Uehling J."/>
            <person name="Grigoriev I.V."/>
            <person name="Vagvolgyi C."/>
            <person name="Papp T."/>
            <person name="Martin F.M."/>
            <person name="Miettinen O."/>
            <person name="Hibbett D.S."/>
            <person name="Nagy L.G."/>
        </authorList>
    </citation>
    <scope>NUCLEOTIDE SEQUENCE [LARGE SCALE GENOMIC DNA]</scope>
    <source>
        <strain evidence="1 2">CBS 962.96</strain>
    </source>
</reference>
<dbReference type="OrthoDB" id="3139566at2759"/>
<gene>
    <name evidence="1" type="ORF">K435DRAFT_853188</name>
</gene>
<dbReference type="Proteomes" id="UP000297245">
    <property type="component" value="Unassembled WGS sequence"/>
</dbReference>